<dbReference type="AlphaFoldDB" id="A0A0S2DPC4"/>
<sequence>MSDPHAPHADASGLEQELLEDQALSAAERYAAFLAAVADSGRFWVAESGEYLLTLFDGDGQELLPAWPSAATARAALAQARAQSPNLAGYAPAPRELAAWRERAAAAMDEAGVGVGAFPDLAMQCAVVAPAQLLEHLDALIAESDADAATEADETDGDAGDDSAGAPAALDLAQAQRALAQKFAKPKGD</sequence>
<dbReference type="PATRIC" id="fig|69.6.peg.5069"/>
<dbReference type="OrthoDB" id="2936081at2"/>
<gene>
    <name evidence="2" type="ORF">GLE_5145</name>
</gene>
<dbReference type="STRING" id="69.GLE_5145"/>
<feature type="compositionally biased region" description="Acidic residues" evidence="1">
    <location>
        <begin position="146"/>
        <end position="161"/>
    </location>
</feature>
<protein>
    <submittedName>
        <fullName evidence="2">Uncharacterized protein</fullName>
    </submittedName>
</protein>
<dbReference type="EMBL" id="CP013140">
    <property type="protein sequence ID" value="ALN60486.1"/>
    <property type="molecule type" value="Genomic_DNA"/>
</dbReference>
<proteinExistence type="predicted"/>
<dbReference type="Pfam" id="PF11042">
    <property type="entry name" value="DUF2750"/>
    <property type="match status" value="1"/>
</dbReference>
<accession>A0A0S2DPC4</accession>
<evidence type="ECO:0000313" key="2">
    <source>
        <dbReference type="EMBL" id="ALN60486.1"/>
    </source>
</evidence>
<dbReference type="Proteomes" id="UP000061569">
    <property type="component" value="Chromosome"/>
</dbReference>
<dbReference type="InterPro" id="IPR021284">
    <property type="entry name" value="DUF2750"/>
</dbReference>
<evidence type="ECO:0000313" key="3">
    <source>
        <dbReference type="Proteomes" id="UP000061569"/>
    </source>
</evidence>
<dbReference type="KEGG" id="lez:GLE_5145"/>
<feature type="region of interest" description="Disordered" evidence="1">
    <location>
        <begin position="146"/>
        <end position="170"/>
    </location>
</feature>
<name>A0A0S2DPC4_LYSEN</name>
<evidence type="ECO:0000256" key="1">
    <source>
        <dbReference type="SAM" id="MobiDB-lite"/>
    </source>
</evidence>
<reference evidence="2 3" key="1">
    <citation type="submission" date="2015-11" db="EMBL/GenBank/DDBJ databases">
        <title>Genome sequences of Lysobacter enzymogenes strain C3 and Lysobacter antibioticus ATCC 29479.</title>
        <authorList>
            <person name="Kobayashi D.Y."/>
        </authorList>
    </citation>
    <scope>NUCLEOTIDE SEQUENCE [LARGE SCALE GENOMIC DNA]</scope>
    <source>
        <strain evidence="2 3">C3</strain>
    </source>
</reference>
<organism evidence="2 3">
    <name type="scientific">Lysobacter enzymogenes</name>
    <dbReference type="NCBI Taxonomy" id="69"/>
    <lineage>
        <taxon>Bacteria</taxon>
        <taxon>Pseudomonadati</taxon>
        <taxon>Pseudomonadota</taxon>
        <taxon>Gammaproteobacteria</taxon>
        <taxon>Lysobacterales</taxon>
        <taxon>Lysobacteraceae</taxon>
        <taxon>Lysobacter</taxon>
    </lineage>
</organism>